<evidence type="ECO:0000313" key="2">
    <source>
        <dbReference type="Proteomes" id="UP000321790"/>
    </source>
</evidence>
<dbReference type="Pfam" id="PF16125">
    <property type="entry name" value="DUF4837"/>
    <property type="match status" value="1"/>
</dbReference>
<dbReference type="InterPro" id="IPR032286">
    <property type="entry name" value="DUF4837"/>
</dbReference>
<name>A0A5C7AZ51_9FLAO</name>
<protein>
    <submittedName>
        <fullName evidence="1">DUF4837 family protein</fullName>
    </submittedName>
</protein>
<evidence type="ECO:0000313" key="1">
    <source>
        <dbReference type="EMBL" id="TXE12983.1"/>
    </source>
</evidence>
<dbReference type="AlphaFoldDB" id="A0A5C7AZ51"/>
<keyword evidence="2" id="KW-1185">Reference proteome</keyword>
<reference evidence="2" key="1">
    <citation type="submission" date="2019-08" db="EMBL/GenBank/DDBJ databases">
        <title>Seonamhaeicola sediminis sp. nov., isolated from marine sediment.</title>
        <authorList>
            <person name="Cao W.R."/>
        </authorList>
    </citation>
    <scope>NUCLEOTIDE SEQUENCE [LARGE SCALE GENOMIC DNA]</scope>
    <source>
        <strain evidence="2">Gy8</strain>
    </source>
</reference>
<dbReference type="EMBL" id="VOSC01000012">
    <property type="protein sequence ID" value="TXE12983.1"/>
    <property type="molecule type" value="Genomic_DNA"/>
</dbReference>
<sequence>MKHVLLSALLLFVMLSCKDKNNSSKPEKFLYDSTGNINHVSVIIENDMWSGSVGDAIRGILTKPIYGLPQDEPTFTLSQIPPKVFSGFVTKNRTILKIEMNKEPSINFVEDVYAQPQKVIVLTGKTKKDIINLVNDNGQKIIEVFRNAEIGERQRQMAKSPHNYTSIKEKLGLTIQFSSIYETAKETDNFFWFRKDITTGHSHLMIYDLPYTAIKKNDSTGMQILKIRDSIGKQYFKGRLDGTVNADGNKVSSYMVTEDAYAPFHAEVILDNKPAFETKGLWELTNDFMGGSFVNYTIEDKVNKRWVGVEGFIFAPSVEKRNYMLELEAIIKSIKID</sequence>
<dbReference type="Proteomes" id="UP000321790">
    <property type="component" value="Unassembled WGS sequence"/>
</dbReference>
<organism evidence="1 2">
    <name type="scientific">Seonamhaeicola algicola</name>
    <dbReference type="NCBI Taxonomy" id="1719036"/>
    <lineage>
        <taxon>Bacteria</taxon>
        <taxon>Pseudomonadati</taxon>
        <taxon>Bacteroidota</taxon>
        <taxon>Flavobacteriia</taxon>
        <taxon>Flavobacteriales</taxon>
        <taxon>Flavobacteriaceae</taxon>
    </lineage>
</organism>
<gene>
    <name evidence="1" type="ORF">FUA26_04095</name>
</gene>
<accession>A0A5C7AZ51</accession>
<dbReference type="PROSITE" id="PS51257">
    <property type="entry name" value="PROKAR_LIPOPROTEIN"/>
    <property type="match status" value="1"/>
</dbReference>
<dbReference type="OrthoDB" id="1115230at2"/>
<proteinExistence type="predicted"/>
<comment type="caution">
    <text evidence="1">The sequence shown here is derived from an EMBL/GenBank/DDBJ whole genome shotgun (WGS) entry which is preliminary data.</text>
</comment>
<dbReference type="RefSeq" id="WP_147131926.1">
    <property type="nucleotide sequence ID" value="NZ_VOSC01000012.1"/>
</dbReference>